<dbReference type="AlphaFoldDB" id="A0A7J6GEL2"/>
<dbReference type="SUPFAM" id="SSF53448">
    <property type="entry name" value="Nucleotide-diphospho-sugar transferases"/>
    <property type="match status" value="1"/>
</dbReference>
<dbReference type="PANTHER" id="PTHR47213">
    <property type="entry name" value="OS07G0567300 PROTEIN"/>
    <property type="match status" value="1"/>
</dbReference>
<evidence type="ECO:0000313" key="4">
    <source>
        <dbReference type="EMBL" id="KAF4350694.1"/>
    </source>
</evidence>
<dbReference type="EMBL" id="JAATIQ010000119">
    <property type="protein sequence ID" value="KAF4380539.1"/>
    <property type="molecule type" value="Genomic_DNA"/>
</dbReference>
<feature type="region of interest" description="Disordered" evidence="1">
    <location>
        <begin position="103"/>
        <end position="122"/>
    </location>
</feature>
<dbReference type="PANTHER" id="PTHR47213:SF1">
    <property type="entry name" value="OS07G0567300 PROTEIN"/>
    <property type="match status" value="1"/>
</dbReference>
<dbReference type="Proteomes" id="UP000525078">
    <property type="component" value="Unassembled WGS sequence"/>
</dbReference>
<feature type="transmembrane region" description="Helical" evidence="2">
    <location>
        <begin position="16"/>
        <end position="39"/>
    </location>
</feature>
<dbReference type="InterPro" id="IPR044789">
    <property type="entry name" value="Put_A1-4-GlycosylTfrase_plant"/>
</dbReference>
<evidence type="ECO:0000313" key="7">
    <source>
        <dbReference type="Proteomes" id="UP000583929"/>
    </source>
</evidence>
<accession>A0A7J6GEL2</accession>
<dbReference type="InterPro" id="IPR007652">
    <property type="entry name" value="A1-4-GlycosylTfrase_dom"/>
</dbReference>
<dbReference type="Pfam" id="PF04488">
    <property type="entry name" value="Gly_transf_sug"/>
    <property type="match status" value="1"/>
</dbReference>
<evidence type="ECO:0000313" key="6">
    <source>
        <dbReference type="Proteomes" id="UP000525078"/>
    </source>
</evidence>
<gene>
    <name evidence="4" type="ORF">F8388_003415</name>
    <name evidence="5" type="ORF">G4B88_027630</name>
</gene>
<dbReference type="InterPro" id="IPR007577">
    <property type="entry name" value="GlycoTrfase_DXD_sugar-bd_CS"/>
</dbReference>
<evidence type="ECO:0000256" key="2">
    <source>
        <dbReference type="SAM" id="Phobius"/>
    </source>
</evidence>
<sequence length="656" mass="75205">MTNKLPVRSRRRPRSGAYYACAVGSAVLLLLFFSVSLLYSRLSLSHPHNSLLSHNRNRNPSSEYDDVSLTNPLISDVVSQDDDPLASAEDRIDELDDVVEEASVREESFEEDDDSTPVKKSNRPRDYGYFYDHVNGVIRRAFSRRSIEDWDDENLGFNVGLTTEDQSKAAFGSDDVPVDEAVRRKASEVASVEDALLLKLGGRVSPLREGWGEWFDKKSDFLRRDRMFKSNLEVLNPLNNPFLQDPDGLGVTTLTRGDRLVQKLILNDFKRVPFLMKKQLRVNSVSGVSLKSRGDENVSGRVVLSRSKIKRGLNEVPESGSDRKKPVNGGLGVDSDGVRGKSEFSSHIYADGKRWGYYPGLQPYLSFSDFIDEFFKIGKCEMRVFMVWNSPPWMYSVRYQRGLESLLYHHREACVVVLSETIELDFFEESFLKDGYKVAVAMPNLDELLKDTPTHVFTSAWFEWRKTKYYSTHYSELVRLAALYKYGGLYLDSDIIVLKPLSSLSNSIGMEDPVKGSSLNGAVMLFRRHSRFLMECMKEFYMTYDDTRLRWNGAELLTRVATKFLERERSPIKELELRVHHSPIFFPIGSQNITRYFTAPTTETEKFEQNSLFKKFLEESMTFHLWNSLTSALIPEPDSLVARLIDHYCIRCSDVL</sequence>
<reference evidence="6 7" key="1">
    <citation type="journal article" date="2020" name="bioRxiv">
        <title>Sequence and annotation of 42 cannabis genomes reveals extensive copy number variation in cannabinoid synthesis and pathogen resistance genes.</title>
        <authorList>
            <person name="Mckernan K.J."/>
            <person name="Helbert Y."/>
            <person name="Kane L.T."/>
            <person name="Ebling H."/>
            <person name="Zhang L."/>
            <person name="Liu B."/>
            <person name="Eaton Z."/>
            <person name="Mclaughlin S."/>
            <person name="Kingan S."/>
            <person name="Baybayan P."/>
            <person name="Concepcion G."/>
            <person name="Jordan M."/>
            <person name="Riva A."/>
            <person name="Barbazuk W."/>
            <person name="Harkins T."/>
        </authorList>
    </citation>
    <scope>NUCLEOTIDE SEQUENCE [LARGE SCALE GENOMIC DNA]</scope>
    <source>
        <strain evidence="6 7">cv. Jamaican Lion 4</strain>
        <strain evidence="5">Father</strain>
        <strain evidence="4">Mother</strain>
        <tissue evidence="5">Leaf</tissue>
    </source>
</reference>
<comment type="caution">
    <text evidence="5">The sequence shown here is derived from an EMBL/GenBank/DDBJ whole genome shotgun (WGS) entry which is preliminary data.</text>
</comment>
<dbReference type="InterPro" id="IPR029044">
    <property type="entry name" value="Nucleotide-diphossugar_trans"/>
</dbReference>
<proteinExistence type="predicted"/>
<dbReference type="EMBL" id="JAATIP010000358">
    <property type="protein sequence ID" value="KAF4350694.1"/>
    <property type="molecule type" value="Genomic_DNA"/>
</dbReference>
<evidence type="ECO:0000256" key="1">
    <source>
        <dbReference type="SAM" id="MobiDB-lite"/>
    </source>
</evidence>
<feature type="domain" description="Alpha 1,4-glycosyltransferase" evidence="3">
    <location>
        <begin position="526"/>
        <end position="655"/>
    </location>
</feature>
<name>A0A7J6GEL2_CANSA</name>
<dbReference type="Gene3D" id="3.90.550.20">
    <property type="match status" value="1"/>
</dbReference>
<evidence type="ECO:0000259" key="3">
    <source>
        <dbReference type="Pfam" id="PF04572"/>
    </source>
</evidence>
<protein>
    <recommendedName>
        <fullName evidence="3">Alpha 1,4-glycosyltransferase domain-containing protein</fullName>
    </recommendedName>
</protein>
<evidence type="ECO:0000313" key="5">
    <source>
        <dbReference type="EMBL" id="KAF4380539.1"/>
    </source>
</evidence>
<dbReference type="Proteomes" id="UP000583929">
    <property type="component" value="Unassembled WGS sequence"/>
</dbReference>
<keyword evidence="2" id="KW-0472">Membrane</keyword>
<organism evidence="5 7">
    <name type="scientific">Cannabis sativa</name>
    <name type="common">Hemp</name>
    <name type="synonym">Marijuana</name>
    <dbReference type="NCBI Taxonomy" id="3483"/>
    <lineage>
        <taxon>Eukaryota</taxon>
        <taxon>Viridiplantae</taxon>
        <taxon>Streptophyta</taxon>
        <taxon>Embryophyta</taxon>
        <taxon>Tracheophyta</taxon>
        <taxon>Spermatophyta</taxon>
        <taxon>Magnoliopsida</taxon>
        <taxon>eudicotyledons</taxon>
        <taxon>Gunneridae</taxon>
        <taxon>Pentapetalae</taxon>
        <taxon>rosids</taxon>
        <taxon>fabids</taxon>
        <taxon>Rosales</taxon>
        <taxon>Cannabaceae</taxon>
        <taxon>Cannabis</taxon>
    </lineage>
</organism>
<feature type="region of interest" description="Disordered" evidence="1">
    <location>
        <begin position="313"/>
        <end position="334"/>
    </location>
</feature>
<keyword evidence="7" id="KW-1185">Reference proteome</keyword>
<keyword evidence="2" id="KW-0812">Transmembrane</keyword>
<dbReference type="Pfam" id="PF04572">
    <property type="entry name" value="Gb3_synth"/>
    <property type="match status" value="1"/>
</dbReference>
<keyword evidence="2" id="KW-1133">Transmembrane helix</keyword>